<dbReference type="GO" id="GO:0016020">
    <property type="term" value="C:membrane"/>
    <property type="evidence" value="ECO:0007669"/>
    <property type="project" value="TreeGrafter"/>
</dbReference>
<dbReference type="PRINTS" id="PR00111">
    <property type="entry name" value="ABHYDROLASE"/>
</dbReference>
<protein>
    <submittedName>
        <fullName evidence="2">Pimeloyl-ACP methyl ester carboxylesterase</fullName>
    </submittedName>
</protein>
<proteinExistence type="predicted"/>
<sequence>MKRLLRIAASLLLIVVIVGGLFYRYPLWFLDRPIYYRLWRAGVEGKYVDLGGNRIHYYEAQAKGGGGVPLVLIHGLGSRGEDWANLIPTFAANGFHVYAPDLLGYGRSSRPDVDYSIATEENVVVQFMQAMHLSKASVIGWSMGGWIAMRLALDHPGMVDRLVLYDSAGIYFPADISPDLFAPTDVAGVQRLVDILEPEPRVLPGFVAKDSLRKLQRNGWIVNRSLSSMTGGRYLLDFRLGSLKQPMLILWGGADHLIPPSAGETIHKGVPQSVFEVVEGCGHLGPAECAKPYLEGTIEFLKAQPPMPPGEKTFPKP</sequence>
<dbReference type="PANTHER" id="PTHR43798:SF5">
    <property type="entry name" value="MONOACYLGLYCEROL LIPASE ABHD6"/>
    <property type="match status" value="1"/>
</dbReference>
<accession>A0A7Y9TIJ0</accession>
<reference evidence="2 3" key="1">
    <citation type="submission" date="2020-07" db="EMBL/GenBank/DDBJ databases">
        <title>Genomic Encyclopedia of Type Strains, Phase IV (KMG-V): Genome sequencing to study the core and pangenomes of soil and plant-associated prokaryotes.</title>
        <authorList>
            <person name="Whitman W."/>
        </authorList>
    </citation>
    <scope>NUCLEOTIDE SEQUENCE [LARGE SCALE GENOMIC DNA]</scope>
    <source>
        <strain evidence="2 3">X4EP2</strain>
    </source>
</reference>
<dbReference type="Proteomes" id="UP000589520">
    <property type="component" value="Unassembled WGS sequence"/>
</dbReference>
<evidence type="ECO:0000259" key="1">
    <source>
        <dbReference type="Pfam" id="PF00561"/>
    </source>
</evidence>
<dbReference type="GO" id="GO:0047372">
    <property type="term" value="F:monoacylglycerol lipase activity"/>
    <property type="evidence" value="ECO:0007669"/>
    <property type="project" value="TreeGrafter"/>
</dbReference>
<organism evidence="2 3">
    <name type="scientific">Granulicella arctica</name>
    <dbReference type="NCBI Taxonomy" id="940613"/>
    <lineage>
        <taxon>Bacteria</taxon>
        <taxon>Pseudomonadati</taxon>
        <taxon>Acidobacteriota</taxon>
        <taxon>Terriglobia</taxon>
        <taxon>Terriglobales</taxon>
        <taxon>Acidobacteriaceae</taxon>
        <taxon>Granulicella</taxon>
    </lineage>
</organism>
<dbReference type="PANTHER" id="PTHR43798">
    <property type="entry name" value="MONOACYLGLYCEROL LIPASE"/>
    <property type="match status" value="1"/>
</dbReference>
<name>A0A7Y9TIJ0_9BACT</name>
<dbReference type="InterPro" id="IPR029058">
    <property type="entry name" value="AB_hydrolase_fold"/>
</dbReference>
<dbReference type="RefSeq" id="WP_179492909.1">
    <property type="nucleotide sequence ID" value="NZ_JACCCW010000002.1"/>
</dbReference>
<feature type="domain" description="AB hydrolase-1" evidence="1">
    <location>
        <begin position="69"/>
        <end position="185"/>
    </location>
</feature>
<evidence type="ECO:0000313" key="3">
    <source>
        <dbReference type="Proteomes" id="UP000589520"/>
    </source>
</evidence>
<dbReference type="GO" id="GO:0046464">
    <property type="term" value="P:acylglycerol catabolic process"/>
    <property type="evidence" value="ECO:0007669"/>
    <property type="project" value="TreeGrafter"/>
</dbReference>
<dbReference type="SUPFAM" id="SSF53474">
    <property type="entry name" value="alpha/beta-Hydrolases"/>
    <property type="match status" value="1"/>
</dbReference>
<keyword evidence="3" id="KW-1185">Reference proteome</keyword>
<dbReference type="InterPro" id="IPR050266">
    <property type="entry name" value="AB_hydrolase_sf"/>
</dbReference>
<comment type="caution">
    <text evidence="2">The sequence shown here is derived from an EMBL/GenBank/DDBJ whole genome shotgun (WGS) entry which is preliminary data.</text>
</comment>
<dbReference type="InterPro" id="IPR000073">
    <property type="entry name" value="AB_hydrolase_1"/>
</dbReference>
<dbReference type="EMBL" id="JACCCW010000002">
    <property type="protein sequence ID" value="NYF81085.1"/>
    <property type="molecule type" value="Genomic_DNA"/>
</dbReference>
<gene>
    <name evidence="2" type="ORF">HDF17_003405</name>
</gene>
<evidence type="ECO:0000313" key="2">
    <source>
        <dbReference type="EMBL" id="NYF81085.1"/>
    </source>
</evidence>
<dbReference type="Gene3D" id="3.40.50.1820">
    <property type="entry name" value="alpha/beta hydrolase"/>
    <property type="match status" value="1"/>
</dbReference>
<dbReference type="AlphaFoldDB" id="A0A7Y9TIJ0"/>
<dbReference type="Pfam" id="PF00561">
    <property type="entry name" value="Abhydrolase_1"/>
    <property type="match status" value="1"/>
</dbReference>